<comment type="similarity">
    <text evidence="1 6">Belongs to the class-D beta-lactamase family.</text>
</comment>
<evidence type="ECO:0000259" key="9">
    <source>
        <dbReference type="Pfam" id="PF05223"/>
    </source>
</evidence>
<evidence type="ECO:0000256" key="2">
    <source>
        <dbReference type="ARBA" id="ARBA00012865"/>
    </source>
</evidence>
<dbReference type="Pfam" id="PF00905">
    <property type="entry name" value="Transpeptidase"/>
    <property type="match status" value="1"/>
</dbReference>
<feature type="domain" description="Penicillin-binding protein transpeptidase" evidence="8">
    <location>
        <begin position="326"/>
        <end position="581"/>
    </location>
</feature>
<gene>
    <name evidence="10" type="ORF">ACFQGD_21935</name>
</gene>
<dbReference type="Gene3D" id="3.90.1310.10">
    <property type="entry name" value="Penicillin-binding protein 2a (Domain 2)"/>
    <property type="match status" value="1"/>
</dbReference>
<dbReference type="InterPro" id="IPR050515">
    <property type="entry name" value="Beta-lactam/transpept"/>
</dbReference>
<dbReference type="PANTHER" id="PTHR30627">
    <property type="entry name" value="PEPTIDOGLYCAN D,D-TRANSPEPTIDASE"/>
    <property type="match status" value="1"/>
</dbReference>
<feature type="domain" description="NTF2-like N-terminal transpeptidase" evidence="9">
    <location>
        <begin position="26"/>
        <end position="135"/>
    </location>
</feature>
<comment type="catalytic activity">
    <reaction evidence="6">
        <text>a beta-lactam + H2O = a substituted beta-amino acid</text>
        <dbReference type="Rhea" id="RHEA:20401"/>
        <dbReference type="ChEBI" id="CHEBI:15377"/>
        <dbReference type="ChEBI" id="CHEBI:35627"/>
        <dbReference type="ChEBI" id="CHEBI:140347"/>
        <dbReference type="EC" id="3.5.2.6"/>
    </reaction>
</comment>
<dbReference type="PROSITE" id="PS51257">
    <property type="entry name" value="PROKAR_LIPOPROTEIN"/>
    <property type="match status" value="1"/>
</dbReference>
<dbReference type="SUPFAM" id="SSF56601">
    <property type="entry name" value="beta-lactamase/transpeptidase-like"/>
    <property type="match status" value="1"/>
</dbReference>
<dbReference type="Proteomes" id="UP001596337">
    <property type="component" value="Unassembled WGS sequence"/>
</dbReference>
<dbReference type="PROSITE" id="PS00337">
    <property type="entry name" value="BETA_LACTAMASE_D"/>
    <property type="match status" value="1"/>
</dbReference>
<accession>A0ABW2C3B1</accession>
<evidence type="ECO:0000313" key="10">
    <source>
        <dbReference type="EMBL" id="MFC6869806.1"/>
    </source>
</evidence>
<dbReference type="PANTHER" id="PTHR30627:SF24">
    <property type="entry name" value="PENICILLIN-BINDING PROTEIN 4B"/>
    <property type="match status" value="1"/>
</dbReference>
<evidence type="ECO:0000259" key="8">
    <source>
        <dbReference type="Pfam" id="PF00905"/>
    </source>
</evidence>
<keyword evidence="5 6" id="KW-0046">Antibiotic resistance</keyword>
<evidence type="ECO:0000256" key="7">
    <source>
        <dbReference type="SAM" id="SignalP"/>
    </source>
</evidence>
<dbReference type="InterPro" id="IPR001460">
    <property type="entry name" value="PCN-bd_Tpept"/>
</dbReference>
<evidence type="ECO:0000256" key="6">
    <source>
        <dbReference type="RuleBase" id="RU361140"/>
    </source>
</evidence>
<keyword evidence="11" id="KW-1185">Reference proteome</keyword>
<dbReference type="EMBL" id="JBHSXX010000001">
    <property type="protein sequence ID" value="MFC6869806.1"/>
    <property type="molecule type" value="Genomic_DNA"/>
</dbReference>
<dbReference type="RefSeq" id="WP_345401024.1">
    <property type="nucleotide sequence ID" value="NZ_BAABLA010000103.1"/>
</dbReference>
<keyword evidence="4 6" id="KW-0378">Hydrolase</keyword>
<name>A0ABW2C3B1_9PSEU</name>
<proteinExistence type="inferred from homology"/>
<keyword evidence="3 7" id="KW-0732">Signal</keyword>
<evidence type="ECO:0000256" key="4">
    <source>
        <dbReference type="ARBA" id="ARBA00022801"/>
    </source>
</evidence>
<comment type="caution">
    <text evidence="10">The sequence shown here is derived from an EMBL/GenBank/DDBJ whole genome shotgun (WGS) entry which is preliminary data.</text>
</comment>
<dbReference type="Pfam" id="PF05223">
    <property type="entry name" value="MecA_N"/>
    <property type="match status" value="1"/>
</dbReference>
<protein>
    <recommendedName>
        <fullName evidence="2 6">Beta-lactamase</fullName>
        <ecNumber evidence="2 6">3.5.2.6</ecNumber>
    </recommendedName>
</protein>
<organism evidence="10 11">
    <name type="scientific">Haloechinothrix salitolerans</name>
    <dbReference type="NCBI Taxonomy" id="926830"/>
    <lineage>
        <taxon>Bacteria</taxon>
        <taxon>Bacillati</taxon>
        <taxon>Actinomycetota</taxon>
        <taxon>Actinomycetes</taxon>
        <taxon>Pseudonocardiales</taxon>
        <taxon>Pseudonocardiaceae</taxon>
        <taxon>Haloechinothrix</taxon>
    </lineage>
</organism>
<reference evidence="11" key="1">
    <citation type="journal article" date="2019" name="Int. J. Syst. Evol. Microbiol.">
        <title>The Global Catalogue of Microorganisms (GCM) 10K type strain sequencing project: providing services to taxonomists for standard genome sequencing and annotation.</title>
        <authorList>
            <consortium name="The Broad Institute Genomics Platform"/>
            <consortium name="The Broad Institute Genome Sequencing Center for Infectious Disease"/>
            <person name="Wu L."/>
            <person name="Ma J."/>
        </authorList>
    </citation>
    <scope>NUCLEOTIDE SEQUENCE [LARGE SCALE GENOMIC DNA]</scope>
    <source>
        <strain evidence="11">KCTC 32255</strain>
    </source>
</reference>
<dbReference type="InterPro" id="IPR007887">
    <property type="entry name" value="MecA_N"/>
</dbReference>
<dbReference type="Gene3D" id="3.40.710.10">
    <property type="entry name" value="DD-peptidase/beta-lactamase superfamily"/>
    <property type="match status" value="1"/>
</dbReference>
<sequence length="600" mass="63222">MRTSLSLLLTAVLAVSGCSLFDSDGPDDTLERFVDALGNGDVAGAAALTDSPESARDTIDQAIDALAPQALTGEIASVAEAADSSSARATLAFTWKLPADRTWRYETQLELLPSQDGWQVRWTPSVLHPELAAQQTVAVVEEEPELAPVLDRDGHALLRPQSVVSIVLYPAEARADTGLREVASQLADSLVRFDDSITARSIVRQARKVDGKNGSTLVAVLREKDYQRVKPDIYELPGVKFSRQERLLAKNKDFGLHVLSAVRRVVRERIEGKSGWRVIARDASGAETAELHAEAPSPSEAVETTLSERTQTAAEAAIDDTPKPAAVVAMRASTGELLAVAQNEKANERGPIALTGRYPPGSTFKIATALAALSRGEVRPRSMVECPGTVTFEGREIPNQDEFDLGEVRLSTAFARSCNTTFASLAADLPPDALTDAARDLGIGADFVIPAITTITGSVPTAENVVQRAENGFGQGTVLASPFGMALAAATVKAGETPVPTLLDGEKTEAKGMGEPLPEAEASAVRRMMRAVVTRGTATELSGLSEVHGKTGTAQYGDGSKSHGWFVGYSGDTAFAVLIVGGGSSKPAVDVARGMLTALG</sequence>
<evidence type="ECO:0000256" key="3">
    <source>
        <dbReference type="ARBA" id="ARBA00022729"/>
    </source>
</evidence>
<evidence type="ECO:0000256" key="5">
    <source>
        <dbReference type="ARBA" id="ARBA00023251"/>
    </source>
</evidence>
<feature type="chain" id="PRO_5047304598" description="Beta-lactamase" evidence="7">
    <location>
        <begin position="22"/>
        <end position="600"/>
    </location>
</feature>
<evidence type="ECO:0000256" key="1">
    <source>
        <dbReference type="ARBA" id="ARBA00007898"/>
    </source>
</evidence>
<feature type="signal peptide" evidence="7">
    <location>
        <begin position="1"/>
        <end position="21"/>
    </location>
</feature>
<dbReference type="InterPro" id="IPR012338">
    <property type="entry name" value="Beta-lactam/transpept-like"/>
</dbReference>
<dbReference type="InterPro" id="IPR036138">
    <property type="entry name" value="PBP_dimer_sf"/>
</dbReference>
<dbReference type="EC" id="3.5.2.6" evidence="2 6"/>
<dbReference type="InterPro" id="IPR002137">
    <property type="entry name" value="Beta-lactam_class-D_AS"/>
</dbReference>
<evidence type="ECO:0000313" key="11">
    <source>
        <dbReference type="Proteomes" id="UP001596337"/>
    </source>
</evidence>
<dbReference type="SUPFAM" id="SSF56519">
    <property type="entry name" value="Penicillin binding protein dimerisation domain"/>
    <property type="match status" value="1"/>
</dbReference>